<sequence length="258" mass="29367">MLTSKYIEQAKILQKRKVNIASVQETRWAGSKSKNADRFKLWYFGRVKGRNGVAILVDRELRESVVEVRRVNDRLMAIKLVVGGSTMNVVSAYAPQAGLGEEVIGWGIWRGARWLRLWDRNVGGTSLLDFARAFELVIVNSSFSKREEHLVTFKSMVAKSQIDYIPLRMCDREVCEDCKVILSETLATQNRLLVMDVGVMIKKKKRFVQGQPMIRWGDLPKDTAHELEGRLLAMGAWKSIRDASAMWMATTNCIREAS</sequence>
<organism evidence="1">
    <name type="scientific">Nicotiana tabacum</name>
    <name type="common">Common tobacco</name>
    <dbReference type="NCBI Taxonomy" id="4097"/>
    <lineage>
        <taxon>Eukaryota</taxon>
        <taxon>Viridiplantae</taxon>
        <taxon>Streptophyta</taxon>
        <taxon>Embryophyta</taxon>
        <taxon>Tracheophyta</taxon>
        <taxon>Spermatophyta</taxon>
        <taxon>Magnoliopsida</taxon>
        <taxon>eudicotyledons</taxon>
        <taxon>Gunneridae</taxon>
        <taxon>Pentapetalae</taxon>
        <taxon>asterids</taxon>
        <taxon>lamiids</taxon>
        <taxon>Solanales</taxon>
        <taxon>Solanaceae</taxon>
        <taxon>Nicotianoideae</taxon>
        <taxon>Nicotianeae</taxon>
        <taxon>Nicotiana</taxon>
    </lineage>
</organism>
<protein>
    <submittedName>
        <fullName evidence="1">Craniofacial development protein 2-like</fullName>
    </submittedName>
</protein>
<dbReference type="InterPro" id="IPR027124">
    <property type="entry name" value="Swc5/CFDP1/2"/>
</dbReference>
<dbReference type="SUPFAM" id="SSF56219">
    <property type="entry name" value="DNase I-like"/>
    <property type="match status" value="1"/>
</dbReference>
<dbReference type="PANTHER" id="PTHR23227:SF67">
    <property type="entry name" value="CRANIOFACIAL DEVELOPMENT PROTEIN 2-LIKE"/>
    <property type="match status" value="1"/>
</dbReference>
<dbReference type="KEGG" id="nta:107768504"/>
<gene>
    <name evidence="1" type="primary">LOC107768504</name>
</gene>
<dbReference type="AlphaFoldDB" id="A0A1S3XT46"/>
<proteinExistence type="predicted"/>
<evidence type="ECO:0000313" key="1">
    <source>
        <dbReference type="RefSeq" id="XP_016443118.1"/>
    </source>
</evidence>
<dbReference type="PANTHER" id="PTHR23227">
    <property type="entry name" value="BUCENTAUR RELATED"/>
    <property type="match status" value="1"/>
</dbReference>
<reference evidence="1" key="1">
    <citation type="submission" date="2025-08" db="UniProtKB">
        <authorList>
            <consortium name="RefSeq"/>
        </authorList>
    </citation>
    <scope>IDENTIFICATION</scope>
</reference>
<dbReference type="RefSeq" id="XP_016443118.1">
    <property type="nucleotide sequence ID" value="XM_016587632.1"/>
</dbReference>
<dbReference type="PaxDb" id="4097-A0A1S3XT46"/>
<dbReference type="InterPro" id="IPR036691">
    <property type="entry name" value="Endo/exonu/phosph_ase_sf"/>
</dbReference>
<accession>A0A1S3XT46</accession>
<dbReference type="STRING" id="4097.A0A1S3XT46"/>
<dbReference type="Gene3D" id="3.60.10.10">
    <property type="entry name" value="Endonuclease/exonuclease/phosphatase"/>
    <property type="match status" value="1"/>
</dbReference>
<dbReference type="OMA" id="WHYLETH"/>
<dbReference type="OrthoDB" id="1294958at2759"/>
<name>A0A1S3XT46_TOBAC</name>